<feature type="non-terminal residue" evidence="1">
    <location>
        <position position="90"/>
    </location>
</feature>
<organism evidence="1 2">
    <name type="scientific">Penicillium cf. viridicatum</name>
    <dbReference type="NCBI Taxonomy" id="2972119"/>
    <lineage>
        <taxon>Eukaryota</taxon>
        <taxon>Fungi</taxon>
        <taxon>Dikarya</taxon>
        <taxon>Ascomycota</taxon>
        <taxon>Pezizomycotina</taxon>
        <taxon>Eurotiomycetes</taxon>
        <taxon>Eurotiomycetidae</taxon>
        <taxon>Eurotiales</taxon>
        <taxon>Aspergillaceae</taxon>
        <taxon>Penicillium</taxon>
    </lineage>
</organism>
<accession>A0A9W9MIW5</accession>
<dbReference type="OrthoDB" id="4510821at2759"/>
<comment type="caution">
    <text evidence="1">The sequence shown here is derived from an EMBL/GenBank/DDBJ whole genome shotgun (WGS) entry which is preliminary data.</text>
</comment>
<proteinExistence type="predicted"/>
<dbReference type="Proteomes" id="UP001150942">
    <property type="component" value="Unassembled WGS sequence"/>
</dbReference>
<evidence type="ECO:0000313" key="1">
    <source>
        <dbReference type="EMBL" id="KAJ5202163.1"/>
    </source>
</evidence>
<keyword evidence="2" id="KW-1185">Reference proteome</keyword>
<protein>
    <submittedName>
        <fullName evidence="1">Uncharacterized protein</fullName>
    </submittedName>
</protein>
<evidence type="ECO:0000313" key="2">
    <source>
        <dbReference type="Proteomes" id="UP001150942"/>
    </source>
</evidence>
<reference evidence="1" key="2">
    <citation type="journal article" date="2023" name="IMA Fungus">
        <title>Comparative genomic study of the Penicillium genus elucidates a diverse pangenome and 15 lateral gene transfer events.</title>
        <authorList>
            <person name="Petersen C."/>
            <person name="Sorensen T."/>
            <person name="Nielsen M.R."/>
            <person name="Sondergaard T.E."/>
            <person name="Sorensen J.L."/>
            <person name="Fitzpatrick D.A."/>
            <person name="Frisvad J.C."/>
            <person name="Nielsen K.L."/>
        </authorList>
    </citation>
    <scope>NUCLEOTIDE SEQUENCE</scope>
    <source>
        <strain evidence="1">IBT 20477</strain>
    </source>
</reference>
<gene>
    <name evidence="1" type="ORF">N7449_004242</name>
</gene>
<dbReference type="AlphaFoldDB" id="A0A9W9MIW5"/>
<reference evidence="1" key="1">
    <citation type="submission" date="2022-11" db="EMBL/GenBank/DDBJ databases">
        <authorList>
            <person name="Petersen C."/>
        </authorList>
    </citation>
    <scope>NUCLEOTIDE SEQUENCE</scope>
    <source>
        <strain evidence="1">IBT 20477</strain>
    </source>
</reference>
<name>A0A9W9MIW5_9EURO</name>
<dbReference type="EMBL" id="JAPQKQ010000003">
    <property type="protein sequence ID" value="KAJ5202163.1"/>
    <property type="molecule type" value="Genomic_DNA"/>
</dbReference>
<sequence>VKTLTKNIKSLYAGLILKCSDTTYPQRRDEIAKELSHDYRIGCVYNSYARKEGNGIIFYLFVVPLNLYKKYLNKSDDVDTVLNHYKSTGF</sequence>